<keyword evidence="5" id="KW-1185">Reference proteome</keyword>
<dbReference type="InterPro" id="IPR014284">
    <property type="entry name" value="RNA_pol_sigma-70_dom"/>
</dbReference>
<evidence type="ECO:0000313" key="5">
    <source>
        <dbReference type="Proteomes" id="UP000462066"/>
    </source>
</evidence>
<dbReference type="PANTHER" id="PTHR30173:SF36">
    <property type="entry name" value="ECF RNA POLYMERASE SIGMA FACTOR SIGJ"/>
    <property type="match status" value="1"/>
</dbReference>
<dbReference type="Gene3D" id="1.10.10.10">
    <property type="entry name" value="Winged helix-like DNA-binding domain superfamily/Winged helix DNA-binding domain"/>
    <property type="match status" value="1"/>
</dbReference>
<dbReference type="InterPro" id="IPR013325">
    <property type="entry name" value="RNA_pol_sigma_r2"/>
</dbReference>
<dbReference type="Pfam" id="PF04542">
    <property type="entry name" value="Sigma70_r2"/>
    <property type="match status" value="1"/>
</dbReference>
<dbReference type="EMBL" id="MWIP01000002">
    <property type="protein sequence ID" value="KAF1687652.1"/>
    <property type="molecule type" value="Genomic_DNA"/>
</dbReference>
<dbReference type="InterPro" id="IPR013324">
    <property type="entry name" value="RNA_pol_sigma_r3/r4-like"/>
</dbReference>
<comment type="caution">
    <text evidence="4">The sequence shown here is derived from an EMBL/GenBank/DDBJ whole genome shotgun (WGS) entry which is preliminary data.</text>
</comment>
<proteinExistence type="predicted"/>
<comment type="subunit">
    <text evidence="1">Interacts transiently with the RNA polymerase catalytic core formed by RpoA, RpoB, RpoC and RpoZ (2 alpha, 1 beta, 1 beta' and 1 omega subunit) to form the RNA polymerase holoenzyme that can initiate transcription.</text>
</comment>
<dbReference type="InterPro" id="IPR052704">
    <property type="entry name" value="ECF_Sigma-70_Domain"/>
</dbReference>
<dbReference type="NCBIfam" id="TIGR02957">
    <property type="entry name" value="SigX4"/>
    <property type="match status" value="1"/>
</dbReference>
<feature type="domain" description="RNA polymerase sigma factor 70 region 4 type 2" evidence="3">
    <location>
        <begin position="120"/>
        <end position="172"/>
    </location>
</feature>
<dbReference type="InterPro" id="IPR014303">
    <property type="entry name" value="RNA_pol_sigma-70_ECF"/>
</dbReference>
<accession>A0A7V8GPI9</accession>
<dbReference type="GO" id="GO:0003677">
    <property type="term" value="F:DNA binding"/>
    <property type="evidence" value="ECO:0007669"/>
    <property type="project" value="InterPro"/>
</dbReference>
<dbReference type="NCBIfam" id="NF007214">
    <property type="entry name" value="PRK09636.1"/>
    <property type="match status" value="1"/>
</dbReference>
<dbReference type="SUPFAM" id="SSF88659">
    <property type="entry name" value="Sigma3 and sigma4 domains of RNA polymerase sigma factors"/>
    <property type="match status" value="1"/>
</dbReference>
<evidence type="ECO:0000259" key="3">
    <source>
        <dbReference type="Pfam" id="PF08281"/>
    </source>
</evidence>
<dbReference type="InterPro" id="IPR013249">
    <property type="entry name" value="RNA_pol_sigma70_r4_t2"/>
</dbReference>
<organism evidence="4 5">
    <name type="scientific">Pseudoxanthomonas broegbernensis</name>
    <dbReference type="NCBI Taxonomy" id="83619"/>
    <lineage>
        <taxon>Bacteria</taxon>
        <taxon>Pseudomonadati</taxon>
        <taxon>Pseudomonadota</taxon>
        <taxon>Gammaproteobacteria</taxon>
        <taxon>Lysobacterales</taxon>
        <taxon>Lysobacteraceae</taxon>
        <taxon>Pseudoxanthomonas</taxon>
    </lineage>
</organism>
<protein>
    <submittedName>
        <fullName evidence="4">RNA polymerase subunit sigma-24</fullName>
    </submittedName>
</protein>
<sequence length="308" mass="34213">MDTDDPFESHRPRLFALAYRMLGSRAEAEDVVQDTWLRWHRAGPATVRDPEAWLVAAATRLGIDRLRAARARRERYAGPWLPEPLRIEASDAAAGAGLEGRADDAPGPARRAETAQQVSLAFLAVLERLGPEERAAYLLREAFDYDHAQIAALLGRSEASCRQMVHRARERIQAGRPRFEVSPQRHRRLLERFMQAARQGDREAVAALLREDARLVSDGGGKALAAIRPLLGAERIARLFWAAYRRRDPAVAWRMGRVNGEPAILRYRDDVLVAAMVAVSDGERIAELLNVANPDKLGVTPPAAAASW</sequence>
<name>A0A7V8GPI9_9GAMM</name>
<dbReference type="RefSeq" id="WP_162309981.1">
    <property type="nucleotide sequence ID" value="NZ_JACHGU010000002.1"/>
</dbReference>
<dbReference type="SUPFAM" id="SSF88946">
    <property type="entry name" value="Sigma2 domain of RNA polymerase sigma factors"/>
    <property type="match status" value="1"/>
</dbReference>
<evidence type="ECO:0000313" key="4">
    <source>
        <dbReference type="EMBL" id="KAF1687652.1"/>
    </source>
</evidence>
<dbReference type="InterPro" id="IPR032710">
    <property type="entry name" value="NTF2-like_dom_sf"/>
</dbReference>
<dbReference type="Pfam" id="PF08281">
    <property type="entry name" value="Sigma70_r4_2"/>
    <property type="match status" value="1"/>
</dbReference>
<dbReference type="GO" id="GO:0016987">
    <property type="term" value="F:sigma factor activity"/>
    <property type="evidence" value="ECO:0007669"/>
    <property type="project" value="InterPro"/>
</dbReference>
<dbReference type="SUPFAM" id="SSF54427">
    <property type="entry name" value="NTF2-like"/>
    <property type="match status" value="1"/>
</dbReference>
<dbReference type="Proteomes" id="UP000462066">
    <property type="component" value="Unassembled WGS sequence"/>
</dbReference>
<dbReference type="PANTHER" id="PTHR30173">
    <property type="entry name" value="SIGMA 19 FACTOR"/>
    <property type="match status" value="1"/>
</dbReference>
<reference evidence="4 5" key="1">
    <citation type="submission" date="2017-10" db="EMBL/GenBank/DDBJ databases">
        <title>Whole genome sequencing of Pseudoxanthomonas broegbernensis DSM 12573(T).</title>
        <authorList>
            <person name="Kumar S."/>
            <person name="Bansal K."/>
            <person name="Kaur A."/>
            <person name="Patil P."/>
            <person name="Sharma S."/>
            <person name="Patil P.B."/>
        </authorList>
    </citation>
    <scope>NUCLEOTIDE SEQUENCE [LARGE SCALE GENOMIC DNA]</scope>
    <source>
        <strain evidence="4 5">DSM 12573</strain>
    </source>
</reference>
<evidence type="ECO:0000259" key="2">
    <source>
        <dbReference type="Pfam" id="PF04542"/>
    </source>
</evidence>
<dbReference type="InterPro" id="IPR036388">
    <property type="entry name" value="WH-like_DNA-bd_sf"/>
</dbReference>
<gene>
    <name evidence="4" type="ORF">B1992_03060</name>
</gene>
<evidence type="ECO:0000256" key="1">
    <source>
        <dbReference type="ARBA" id="ARBA00011344"/>
    </source>
</evidence>
<dbReference type="InterPro" id="IPR007627">
    <property type="entry name" value="RNA_pol_sigma70_r2"/>
</dbReference>
<dbReference type="Gene3D" id="1.10.1740.10">
    <property type="match status" value="1"/>
</dbReference>
<dbReference type="NCBIfam" id="TIGR02937">
    <property type="entry name" value="sigma70-ECF"/>
    <property type="match status" value="1"/>
</dbReference>
<feature type="domain" description="RNA polymerase sigma-70 region 2" evidence="2">
    <location>
        <begin position="7"/>
        <end position="70"/>
    </location>
</feature>
<dbReference type="GO" id="GO:0006352">
    <property type="term" value="P:DNA-templated transcription initiation"/>
    <property type="evidence" value="ECO:0007669"/>
    <property type="project" value="InterPro"/>
</dbReference>
<dbReference type="AlphaFoldDB" id="A0A7V8GPI9"/>
<dbReference type="Gene3D" id="3.10.450.50">
    <property type="match status" value="1"/>
</dbReference>